<evidence type="ECO:0000313" key="1">
    <source>
        <dbReference type="EMBL" id="GFO02479.1"/>
    </source>
</evidence>
<dbReference type="Proteomes" id="UP000735302">
    <property type="component" value="Unassembled WGS sequence"/>
</dbReference>
<accession>A0AAV4A471</accession>
<dbReference type="AlphaFoldDB" id="A0AAV4A471"/>
<name>A0AAV4A471_9GAST</name>
<proteinExistence type="predicted"/>
<keyword evidence="2" id="KW-1185">Reference proteome</keyword>
<sequence>MAEPAPTSRFQWFVYYANASASFCDRIFWVHVLQGDIENVLEATSVKTITLPLFPGSHSPGLVALHDDARDAGY</sequence>
<protein>
    <submittedName>
        <fullName evidence="1">Uncharacterized protein</fullName>
    </submittedName>
</protein>
<organism evidence="1 2">
    <name type="scientific">Plakobranchus ocellatus</name>
    <dbReference type="NCBI Taxonomy" id="259542"/>
    <lineage>
        <taxon>Eukaryota</taxon>
        <taxon>Metazoa</taxon>
        <taxon>Spiralia</taxon>
        <taxon>Lophotrochozoa</taxon>
        <taxon>Mollusca</taxon>
        <taxon>Gastropoda</taxon>
        <taxon>Heterobranchia</taxon>
        <taxon>Euthyneura</taxon>
        <taxon>Panpulmonata</taxon>
        <taxon>Sacoglossa</taxon>
        <taxon>Placobranchoidea</taxon>
        <taxon>Plakobranchidae</taxon>
        <taxon>Plakobranchus</taxon>
    </lineage>
</organism>
<dbReference type="EMBL" id="BLXT01003598">
    <property type="protein sequence ID" value="GFO02479.1"/>
    <property type="molecule type" value="Genomic_DNA"/>
</dbReference>
<reference evidence="1 2" key="1">
    <citation type="journal article" date="2021" name="Elife">
        <title>Chloroplast acquisition without the gene transfer in kleptoplastic sea slugs, Plakobranchus ocellatus.</title>
        <authorList>
            <person name="Maeda T."/>
            <person name="Takahashi S."/>
            <person name="Yoshida T."/>
            <person name="Shimamura S."/>
            <person name="Takaki Y."/>
            <person name="Nagai Y."/>
            <person name="Toyoda A."/>
            <person name="Suzuki Y."/>
            <person name="Arimoto A."/>
            <person name="Ishii H."/>
            <person name="Satoh N."/>
            <person name="Nishiyama T."/>
            <person name="Hasebe M."/>
            <person name="Maruyama T."/>
            <person name="Minagawa J."/>
            <person name="Obokata J."/>
            <person name="Shigenobu S."/>
        </authorList>
    </citation>
    <scope>NUCLEOTIDE SEQUENCE [LARGE SCALE GENOMIC DNA]</scope>
</reference>
<gene>
    <name evidence="1" type="ORF">PoB_002898400</name>
</gene>
<evidence type="ECO:0000313" key="2">
    <source>
        <dbReference type="Proteomes" id="UP000735302"/>
    </source>
</evidence>
<comment type="caution">
    <text evidence="1">The sequence shown here is derived from an EMBL/GenBank/DDBJ whole genome shotgun (WGS) entry which is preliminary data.</text>
</comment>